<feature type="transmembrane region" description="Helical" evidence="1">
    <location>
        <begin position="105"/>
        <end position="123"/>
    </location>
</feature>
<comment type="caution">
    <text evidence="2">The sequence shown here is derived from an EMBL/GenBank/DDBJ whole genome shotgun (WGS) entry which is preliminary data.</text>
</comment>
<feature type="transmembrane region" description="Helical" evidence="1">
    <location>
        <begin position="78"/>
        <end position="99"/>
    </location>
</feature>
<keyword evidence="1" id="KW-0812">Transmembrane</keyword>
<gene>
    <name evidence="2" type="ORF">HOV93_05990</name>
</gene>
<dbReference type="Proteomes" id="UP000551616">
    <property type="component" value="Unassembled WGS sequence"/>
</dbReference>
<dbReference type="InterPro" id="IPR025597">
    <property type="entry name" value="DUF4345"/>
</dbReference>
<dbReference type="AlphaFoldDB" id="A0A7V9A5K3"/>
<evidence type="ECO:0008006" key="4">
    <source>
        <dbReference type="Google" id="ProtNLM"/>
    </source>
</evidence>
<proteinExistence type="predicted"/>
<protein>
    <recommendedName>
        <fullName evidence="4">DUF4345 domain-containing protein</fullName>
    </recommendedName>
</protein>
<feature type="transmembrane region" description="Helical" evidence="1">
    <location>
        <begin position="7"/>
        <end position="29"/>
    </location>
</feature>
<dbReference type="RefSeq" id="WP_207394923.1">
    <property type="nucleotide sequence ID" value="NZ_JABRWO010000001.1"/>
</dbReference>
<dbReference type="Pfam" id="PF14248">
    <property type="entry name" value="DUF4345"/>
    <property type="match status" value="1"/>
</dbReference>
<evidence type="ECO:0000313" key="3">
    <source>
        <dbReference type="Proteomes" id="UP000551616"/>
    </source>
</evidence>
<organism evidence="2 3">
    <name type="scientific">Bremerella alba</name>
    <dbReference type="NCBI Taxonomy" id="980252"/>
    <lineage>
        <taxon>Bacteria</taxon>
        <taxon>Pseudomonadati</taxon>
        <taxon>Planctomycetota</taxon>
        <taxon>Planctomycetia</taxon>
        <taxon>Pirellulales</taxon>
        <taxon>Pirellulaceae</taxon>
        <taxon>Bremerella</taxon>
    </lineage>
</organism>
<sequence>MPKKQVIFLRVSAFILSVYAVIFLINPQLLGRLVGFTHHSPNTLVEVTAFYGGLELGLAVFLVWASNAYDRINMGLKMLFIVFLAAGLARLLGIIRFGFEDPSQPIVTGLEIGWAFIANWLTIKMIDQEHAAEASTPR</sequence>
<dbReference type="EMBL" id="JABRWO010000001">
    <property type="protein sequence ID" value="MBA2113450.1"/>
    <property type="molecule type" value="Genomic_DNA"/>
</dbReference>
<evidence type="ECO:0000313" key="2">
    <source>
        <dbReference type="EMBL" id="MBA2113450.1"/>
    </source>
</evidence>
<name>A0A7V9A5K3_9BACT</name>
<feature type="transmembrane region" description="Helical" evidence="1">
    <location>
        <begin position="49"/>
        <end position="66"/>
    </location>
</feature>
<reference evidence="2 3" key="1">
    <citation type="submission" date="2020-05" db="EMBL/GenBank/DDBJ databases">
        <title>Bremerella alba sp. nov., a novel planctomycete isolated from the surface of the macroalga Fucus spiralis.</title>
        <authorList>
            <person name="Godinho O."/>
            <person name="Botelho R."/>
            <person name="Albuquerque L."/>
            <person name="Wiegand S."/>
            <person name="Da Costa M.S."/>
            <person name="Lobo-Da-Cunha A."/>
            <person name="Jogler C."/>
            <person name="Lage O.M."/>
        </authorList>
    </citation>
    <scope>NUCLEOTIDE SEQUENCE [LARGE SCALE GENOMIC DNA]</scope>
    <source>
        <strain evidence="2 3">FF15</strain>
    </source>
</reference>
<keyword evidence="3" id="KW-1185">Reference proteome</keyword>
<accession>A0A7V9A5K3</accession>
<keyword evidence="1" id="KW-1133">Transmembrane helix</keyword>
<evidence type="ECO:0000256" key="1">
    <source>
        <dbReference type="SAM" id="Phobius"/>
    </source>
</evidence>
<keyword evidence="1" id="KW-0472">Membrane</keyword>